<name>A0ABV1GEP0_9FIRM</name>
<gene>
    <name evidence="3" type="ORF">WMO24_05875</name>
</gene>
<feature type="domain" description="N-acyltransferase N-terminal" evidence="1">
    <location>
        <begin position="32"/>
        <end position="132"/>
    </location>
</feature>
<keyword evidence="3" id="KW-0808">Transferase</keyword>
<dbReference type="InterPro" id="IPR041644">
    <property type="entry name" value="GNAT_C"/>
</dbReference>
<accession>A0ABV1GEP0</accession>
<organism evidence="3 4">
    <name type="scientific">Ruthenibacterium intestinale</name>
    <dbReference type="NCBI Taxonomy" id="3133163"/>
    <lineage>
        <taxon>Bacteria</taxon>
        <taxon>Bacillati</taxon>
        <taxon>Bacillota</taxon>
        <taxon>Clostridia</taxon>
        <taxon>Eubacteriales</taxon>
        <taxon>Oscillospiraceae</taxon>
        <taxon>Ruthenibacterium</taxon>
    </lineage>
</organism>
<dbReference type="InterPro" id="IPR041273">
    <property type="entry name" value="NAT_N"/>
</dbReference>
<dbReference type="RefSeq" id="WP_349215387.1">
    <property type="nucleotide sequence ID" value="NZ_JBBMFA010000074.1"/>
</dbReference>
<dbReference type="Pfam" id="PF18164">
    <property type="entry name" value="GNAT_C"/>
    <property type="match status" value="1"/>
</dbReference>
<dbReference type="EMBL" id="JBBMFA010000074">
    <property type="protein sequence ID" value="MEQ2519958.1"/>
    <property type="molecule type" value="Genomic_DNA"/>
</dbReference>
<sequence length="291" mass="32625">MDFLQMRTEIGAVAAGIGLGPDVCGAVAECAQNVLNEETVRLCARLTEPETARDAAQRISELFVQDPGGAAKLTLFLGAACLAREKWAQIGVADEIFWDTAACLARFVQEMRQRTGRPLFDREQWAWRQMCGRLFRLGTLEFEYVVVEEGACRPWGVQPGQAVLSVHIPGDRPLTEQSLRESYRQAAAFWEKYEAAFCPVGRPVLWCCDSWLLSPMLAQCLPASSAIRTFARAYELYDVDPADESFYFWLFGGKKKPEELEQRTSLQRAVAEKLRRGEPIGSARGFLAFLK</sequence>
<proteinExistence type="predicted"/>
<dbReference type="Proteomes" id="UP001477672">
    <property type="component" value="Unassembled WGS sequence"/>
</dbReference>
<feature type="domain" description="GNAT-like C-terminal" evidence="2">
    <location>
        <begin position="134"/>
        <end position="287"/>
    </location>
</feature>
<dbReference type="GO" id="GO:0016746">
    <property type="term" value="F:acyltransferase activity"/>
    <property type="evidence" value="ECO:0007669"/>
    <property type="project" value="UniProtKB-KW"/>
</dbReference>
<dbReference type="Pfam" id="PF18082">
    <property type="entry name" value="NAT_N"/>
    <property type="match status" value="1"/>
</dbReference>
<keyword evidence="4" id="KW-1185">Reference proteome</keyword>
<comment type="caution">
    <text evidence="3">The sequence shown here is derived from an EMBL/GenBank/DDBJ whole genome shotgun (WGS) entry which is preliminary data.</text>
</comment>
<keyword evidence="3" id="KW-0012">Acyltransferase</keyword>
<evidence type="ECO:0000259" key="1">
    <source>
        <dbReference type="Pfam" id="PF18082"/>
    </source>
</evidence>
<dbReference type="Gene3D" id="3.40.630.120">
    <property type="match status" value="1"/>
</dbReference>
<reference evidence="3 4" key="1">
    <citation type="submission" date="2024-03" db="EMBL/GenBank/DDBJ databases">
        <title>Human intestinal bacterial collection.</title>
        <authorList>
            <person name="Pauvert C."/>
            <person name="Hitch T.C.A."/>
            <person name="Clavel T."/>
        </authorList>
    </citation>
    <scope>NUCLEOTIDE SEQUENCE [LARGE SCALE GENOMIC DNA]</scope>
    <source>
        <strain evidence="3 4">CLA-JM-H11</strain>
    </source>
</reference>
<evidence type="ECO:0000259" key="2">
    <source>
        <dbReference type="Pfam" id="PF18164"/>
    </source>
</evidence>
<evidence type="ECO:0000313" key="3">
    <source>
        <dbReference type="EMBL" id="MEQ2519958.1"/>
    </source>
</evidence>
<protein>
    <submittedName>
        <fullName evidence="3">Acyltransferase domain-containing protein</fullName>
    </submittedName>
</protein>
<evidence type="ECO:0000313" key="4">
    <source>
        <dbReference type="Proteomes" id="UP001477672"/>
    </source>
</evidence>